<dbReference type="EMBL" id="QTSX02000055">
    <property type="protein sequence ID" value="KAJ9089295.1"/>
    <property type="molecule type" value="Genomic_DNA"/>
</dbReference>
<comment type="caution">
    <text evidence="1">The sequence shown here is derived from an EMBL/GenBank/DDBJ whole genome shotgun (WGS) entry which is preliminary data.</text>
</comment>
<dbReference type="Proteomes" id="UP001165960">
    <property type="component" value="Unassembled WGS sequence"/>
</dbReference>
<evidence type="ECO:0000313" key="2">
    <source>
        <dbReference type="Proteomes" id="UP001165960"/>
    </source>
</evidence>
<organism evidence="1 2">
    <name type="scientific">Entomophthora muscae</name>
    <dbReference type="NCBI Taxonomy" id="34485"/>
    <lineage>
        <taxon>Eukaryota</taxon>
        <taxon>Fungi</taxon>
        <taxon>Fungi incertae sedis</taxon>
        <taxon>Zoopagomycota</taxon>
        <taxon>Entomophthoromycotina</taxon>
        <taxon>Entomophthoromycetes</taxon>
        <taxon>Entomophthorales</taxon>
        <taxon>Entomophthoraceae</taxon>
        <taxon>Entomophthora</taxon>
    </lineage>
</organism>
<name>A0ACC2URI9_9FUNG</name>
<evidence type="ECO:0000313" key="1">
    <source>
        <dbReference type="EMBL" id="KAJ9089295.1"/>
    </source>
</evidence>
<accession>A0ACC2URI9</accession>
<sequence length="163" mass="18941">MLSMCFKLHKAEAVKALWSQVEPLLAPLRPKSTLSYQEKKEYKAANHLSNTFLVNLYRKLVNGFARMDEVELGLSLLEDMSRDFDLKSALKLDYFKTMYQKVLDTENEALKAQILRLCPDPKTKAMVRAKSKLVKKWSPETQDSNNYSEHIRREQETINAREA</sequence>
<proteinExistence type="predicted"/>
<protein>
    <submittedName>
        <fullName evidence="1">Uncharacterized protein</fullName>
    </submittedName>
</protein>
<gene>
    <name evidence="1" type="ORF">DSO57_1014429</name>
</gene>
<keyword evidence="2" id="KW-1185">Reference proteome</keyword>
<reference evidence="1" key="1">
    <citation type="submission" date="2022-04" db="EMBL/GenBank/DDBJ databases">
        <title>Genome of the entomopathogenic fungus Entomophthora muscae.</title>
        <authorList>
            <person name="Elya C."/>
            <person name="Lovett B.R."/>
            <person name="Lee E."/>
            <person name="Macias A.M."/>
            <person name="Hajek A.E."/>
            <person name="De Bivort B.L."/>
            <person name="Kasson M.T."/>
            <person name="De Fine Licht H.H."/>
            <person name="Stajich J.E."/>
        </authorList>
    </citation>
    <scope>NUCLEOTIDE SEQUENCE</scope>
    <source>
        <strain evidence="1">Berkeley</strain>
    </source>
</reference>